<keyword evidence="1" id="KW-1133">Transmembrane helix</keyword>
<keyword evidence="3" id="KW-1185">Reference proteome</keyword>
<evidence type="ECO:0000313" key="2">
    <source>
        <dbReference type="EMBL" id="MDO7873592.1"/>
    </source>
</evidence>
<dbReference type="RefSeq" id="WP_305004908.1">
    <property type="nucleotide sequence ID" value="NZ_JAUQSY010000002.1"/>
</dbReference>
<feature type="transmembrane region" description="Helical" evidence="1">
    <location>
        <begin position="15"/>
        <end position="38"/>
    </location>
</feature>
<evidence type="ECO:0000256" key="1">
    <source>
        <dbReference type="SAM" id="Phobius"/>
    </source>
</evidence>
<dbReference type="EMBL" id="JAUQSY010000002">
    <property type="protein sequence ID" value="MDO7873592.1"/>
    <property type="molecule type" value="Genomic_DNA"/>
</dbReference>
<gene>
    <name evidence="2" type="ORF">Q5H93_02525</name>
</gene>
<name>A0ABT9B5P6_9BACT</name>
<comment type="caution">
    <text evidence="2">The sequence shown here is derived from an EMBL/GenBank/DDBJ whole genome shotgun (WGS) entry which is preliminary data.</text>
</comment>
<keyword evidence="1" id="KW-0472">Membrane</keyword>
<protein>
    <recommendedName>
        <fullName evidence="4">DUF4230 domain-containing protein</fullName>
    </recommendedName>
</protein>
<evidence type="ECO:0008006" key="4">
    <source>
        <dbReference type="Google" id="ProtNLM"/>
    </source>
</evidence>
<sequence length="194" mass="21875">MEAPPVSVRAKRGCLWYLGVAIAGAFGLLALLIAAYIFSPDEPGQHSIVVSADDQTYLEAETTNHGEGFLDGYDWLEIYYVRRGWFGNKRVQVYNFPHQSSYGIGFRRRIDSNGLIRIEIKRPGNNAQIHMDVYQELFRKMQLAHRHEAWPPDKSVLQALQDSVNAKVAALEKVTPIDSVMVAVFIPPATFPEK</sequence>
<evidence type="ECO:0000313" key="3">
    <source>
        <dbReference type="Proteomes" id="UP001176429"/>
    </source>
</evidence>
<keyword evidence="1" id="KW-0812">Transmembrane</keyword>
<organism evidence="2 3">
    <name type="scientific">Hymenobacter aranciens</name>
    <dbReference type="NCBI Taxonomy" id="3063996"/>
    <lineage>
        <taxon>Bacteria</taxon>
        <taxon>Pseudomonadati</taxon>
        <taxon>Bacteroidota</taxon>
        <taxon>Cytophagia</taxon>
        <taxon>Cytophagales</taxon>
        <taxon>Hymenobacteraceae</taxon>
        <taxon>Hymenobacter</taxon>
    </lineage>
</organism>
<proteinExistence type="predicted"/>
<dbReference type="Proteomes" id="UP001176429">
    <property type="component" value="Unassembled WGS sequence"/>
</dbReference>
<accession>A0ABT9B5P6</accession>
<reference evidence="2" key="1">
    <citation type="submission" date="2023-07" db="EMBL/GenBank/DDBJ databases">
        <authorList>
            <person name="Kim M.K."/>
        </authorList>
    </citation>
    <scope>NUCLEOTIDE SEQUENCE</scope>
    <source>
        <strain evidence="2">ASUV-10-1</strain>
    </source>
</reference>